<evidence type="ECO:0000259" key="11">
    <source>
        <dbReference type="PROSITE" id="PS50109"/>
    </source>
</evidence>
<dbReference type="InterPro" id="IPR011006">
    <property type="entry name" value="CheY-like_superfamily"/>
</dbReference>
<dbReference type="SUPFAM" id="SSF52172">
    <property type="entry name" value="CheY-like"/>
    <property type="match status" value="1"/>
</dbReference>
<dbReference type="CDD" id="cd16922">
    <property type="entry name" value="HATPase_EvgS-ArcB-TorS-like"/>
    <property type="match status" value="1"/>
</dbReference>
<accession>A0ABU6PTW3</accession>
<dbReference type="RefSeq" id="WP_328278535.1">
    <property type="nucleotide sequence ID" value="NZ_JARTLD010000032.1"/>
</dbReference>
<dbReference type="EC" id="2.7.13.3" evidence="2"/>
<dbReference type="Pfam" id="PF06580">
    <property type="entry name" value="His_kinase"/>
    <property type="match status" value="1"/>
</dbReference>
<dbReference type="PROSITE" id="PS50110">
    <property type="entry name" value="RESPONSE_REGULATORY"/>
    <property type="match status" value="1"/>
</dbReference>
<keyword evidence="6" id="KW-0418">Kinase</keyword>
<dbReference type="SUPFAM" id="SSF55874">
    <property type="entry name" value="ATPase domain of HSP90 chaperone/DNA topoisomerase II/histidine kinase"/>
    <property type="match status" value="2"/>
</dbReference>
<dbReference type="Proteomes" id="UP001343257">
    <property type="component" value="Unassembled WGS sequence"/>
</dbReference>
<feature type="transmembrane region" description="Helical" evidence="10">
    <location>
        <begin position="333"/>
        <end position="350"/>
    </location>
</feature>
<dbReference type="InterPro" id="IPR036890">
    <property type="entry name" value="HATPase_C_sf"/>
</dbReference>
<evidence type="ECO:0000256" key="2">
    <source>
        <dbReference type="ARBA" id="ARBA00012438"/>
    </source>
</evidence>
<dbReference type="Gene3D" id="1.10.287.130">
    <property type="match status" value="1"/>
</dbReference>
<dbReference type="SUPFAM" id="SSF49785">
    <property type="entry name" value="Galactose-binding domain-like"/>
    <property type="match status" value="1"/>
</dbReference>
<dbReference type="Pfam" id="PF00512">
    <property type="entry name" value="HisKA"/>
    <property type="match status" value="1"/>
</dbReference>
<keyword evidence="10" id="KW-0472">Membrane</keyword>
<reference evidence="13 14" key="1">
    <citation type="submission" date="2023-03" db="EMBL/GenBank/DDBJ databases">
        <title>Bacillus Genome Sequencing.</title>
        <authorList>
            <person name="Dunlap C."/>
        </authorList>
    </citation>
    <scope>NUCLEOTIDE SEQUENCE [LARGE SCALE GENOMIC DNA]</scope>
    <source>
        <strain evidence="13 14">NRS-52</strain>
    </source>
</reference>
<dbReference type="InterPro" id="IPR008979">
    <property type="entry name" value="Galactose-bd-like_sf"/>
</dbReference>
<dbReference type="InterPro" id="IPR001789">
    <property type="entry name" value="Sig_transdc_resp-reg_receiver"/>
</dbReference>
<feature type="transmembrane region" description="Helical" evidence="10">
    <location>
        <begin position="306"/>
        <end position="327"/>
    </location>
</feature>
<dbReference type="SMART" id="SM00387">
    <property type="entry name" value="HATPase_c"/>
    <property type="match status" value="2"/>
</dbReference>
<protein>
    <recommendedName>
        <fullName evidence="2">histidine kinase</fullName>
        <ecNumber evidence="2">2.7.13.3</ecNumber>
    </recommendedName>
</protein>
<feature type="modified residue" description="4-aspartylphosphate" evidence="9">
    <location>
        <position position="748"/>
    </location>
</feature>
<evidence type="ECO:0000256" key="1">
    <source>
        <dbReference type="ARBA" id="ARBA00000085"/>
    </source>
</evidence>
<evidence type="ECO:0000256" key="10">
    <source>
        <dbReference type="SAM" id="Phobius"/>
    </source>
</evidence>
<feature type="transmembrane region" description="Helical" evidence="10">
    <location>
        <begin position="262"/>
        <end position="286"/>
    </location>
</feature>
<feature type="transmembrane region" description="Helical" evidence="10">
    <location>
        <begin position="240"/>
        <end position="256"/>
    </location>
</feature>
<dbReference type="PANTHER" id="PTHR43047">
    <property type="entry name" value="TWO-COMPONENT HISTIDINE PROTEIN KINASE"/>
    <property type="match status" value="1"/>
</dbReference>
<keyword evidence="3 9" id="KW-0597">Phosphoprotein</keyword>
<evidence type="ECO:0000256" key="6">
    <source>
        <dbReference type="ARBA" id="ARBA00022777"/>
    </source>
</evidence>
<dbReference type="GO" id="GO:0005524">
    <property type="term" value="F:ATP binding"/>
    <property type="evidence" value="ECO:0007669"/>
    <property type="project" value="UniProtKB-KW"/>
</dbReference>
<feature type="transmembrane region" description="Helical" evidence="10">
    <location>
        <begin position="362"/>
        <end position="382"/>
    </location>
</feature>
<dbReference type="SMART" id="SM00388">
    <property type="entry name" value="HisKA"/>
    <property type="match status" value="1"/>
</dbReference>
<keyword evidence="7 13" id="KW-0067">ATP-binding</keyword>
<dbReference type="Pfam" id="PF02518">
    <property type="entry name" value="HATPase_c"/>
    <property type="match status" value="2"/>
</dbReference>
<keyword evidence="14" id="KW-1185">Reference proteome</keyword>
<dbReference type="PRINTS" id="PR00344">
    <property type="entry name" value="BCTRLSENSOR"/>
</dbReference>
<dbReference type="InterPro" id="IPR005467">
    <property type="entry name" value="His_kinase_dom"/>
</dbReference>
<dbReference type="Gene3D" id="2.60.120.260">
    <property type="entry name" value="Galactose-binding domain-like"/>
    <property type="match status" value="1"/>
</dbReference>
<dbReference type="InterPro" id="IPR036097">
    <property type="entry name" value="HisK_dim/P_sf"/>
</dbReference>
<keyword evidence="10" id="KW-1133">Transmembrane helix</keyword>
<dbReference type="InterPro" id="IPR003594">
    <property type="entry name" value="HATPase_dom"/>
</dbReference>
<feature type="transmembrane region" description="Helical" evidence="10">
    <location>
        <begin position="7"/>
        <end position="27"/>
    </location>
</feature>
<keyword evidence="10" id="KW-0812">Transmembrane</keyword>
<evidence type="ECO:0000256" key="8">
    <source>
        <dbReference type="ARBA" id="ARBA00023012"/>
    </source>
</evidence>
<feature type="domain" description="Histidine kinase" evidence="11">
    <location>
        <begin position="436"/>
        <end position="654"/>
    </location>
</feature>
<dbReference type="Pfam" id="PF00072">
    <property type="entry name" value="Response_reg"/>
    <property type="match status" value="1"/>
</dbReference>
<keyword evidence="8" id="KW-0902">Two-component regulatory system</keyword>
<evidence type="ECO:0000256" key="9">
    <source>
        <dbReference type="PROSITE-ProRule" id="PRU00169"/>
    </source>
</evidence>
<keyword evidence="4" id="KW-0808">Transferase</keyword>
<evidence type="ECO:0000256" key="3">
    <source>
        <dbReference type="ARBA" id="ARBA00022553"/>
    </source>
</evidence>
<evidence type="ECO:0000256" key="5">
    <source>
        <dbReference type="ARBA" id="ARBA00022741"/>
    </source>
</evidence>
<evidence type="ECO:0000256" key="7">
    <source>
        <dbReference type="ARBA" id="ARBA00022840"/>
    </source>
</evidence>
<dbReference type="PROSITE" id="PS50109">
    <property type="entry name" value="HIS_KIN"/>
    <property type="match status" value="1"/>
</dbReference>
<dbReference type="InterPro" id="IPR010559">
    <property type="entry name" value="Sig_transdc_His_kin_internal"/>
</dbReference>
<dbReference type="SUPFAM" id="SSF47384">
    <property type="entry name" value="Homodimeric domain of signal transducing histidine kinase"/>
    <property type="match status" value="1"/>
</dbReference>
<gene>
    <name evidence="13" type="ORF">P9847_13445</name>
</gene>
<comment type="caution">
    <text evidence="13">The sequence shown here is derived from an EMBL/GenBank/DDBJ whole genome shotgun (WGS) entry which is preliminary data.</text>
</comment>
<feature type="domain" description="Response regulatory" evidence="12">
    <location>
        <begin position="699"/>
        <end position="815"/>
    </location>
</feature>
<dbReference type="SMART" id="SM00448">
    <property type="entry name" value="REC"/>
    <property type="match status" value="1"/>
</dbReference>
<organism evidence="13 14">
    <name type="scientific">Paenibacillus chibensis</name>
    <dbReference type="NCBI Taxonomy" id="59846"/>
    <lineage>
        <taxon>Bacteria</taxon>
        <taxon>Bacillati</taxon>
        <taxon>Bacillota</taxon>
        <taxon>Bacilli</taxon>
        <taxon>Bacillales</taxon>
        <taxon>Paenibacillaceae</taxon>
        <taxon>Paenibacillus</taxon>
    </lineage>
</organism>
<dbReference type="Gene3D" id="3.30.565.10">
    <property type="entry name" value="Histidine kinase-like ATPase, C-terminal domain"/>
    <property type="match status" value="2"/>
</dbReference>
<keyword evidence="5" id="KW-0547">Nucleotide-binding</keyword>
<name>A0ABU6PTW3_9BACL</name>
<dbReference type="InterPro" id="IPR003661">
    <property type="entry name" value="HisK_dim/P_dom"/>
</dbReference>
<sequence length="1026" mass="115040">MATKKIWIIATVFLTVLTGFRLLWLQYHSTTHSPVAVQGVLDLRGWSPISERSLHLSGEWGFDPGVLLFPNAASSGPVAPRQTIQVPGSWTLGDGRYSSDKYGFGTYRLRILVDPGKGKSYGIHIPSIRSASELYINGQLLGHSGQPGISKEQYKPLNVPYTVTFTPGDTNEIDLIIQVSNFDDSRDGGIDRSISFGLENILSKDMLFSENMVWIACVVYAIHIVYGLLVYLVGDRDKRLIFYSLMIACVILATLMDGERLLYAWVPFTFVWSLKSVYIAMLAGGYFLHQLIKNRLPFMLRGWKSLVYELVSMLAVLSVLLLPLSSVLAWQPVYLALMFIPCLFTIVAMFRMTASLDVNNLFLLLAAIAAINSLIWLIMINVVHIDMISYPFDLIIAMICFSVYWFRRFFRLSWESRQLAESLRLADRQKDDFLSTVAHELRNPLHGMMNISQSLSDRETAHPGVKSSQELQLLIQVGQRMSYMLNDLLDMARLKENRVRLNLERVSLHGAASSVMDMLRYMTEGKPIQLVNRIPEGFPPVEADENRLNQILFNLLHNAIKYSNAGEVTVQAEIQDGLANLSVADTGIGIDEDLQEHIFEPYAQVSSACSSFRGGFGLGLSICKQLIEMHGGTLIVRSKPGEGSVFSFTLRLAADCHADVPAETSAETAVARVEGSEAPDVLMPPYGEKVSHASYDRIRLLAVDDDPVNLNVLRTIFANEDYDVFTATSGTEALKQLEYGGFDLIITDVAMPGMSGYELTRLIRERYSLAELPVLLLTAYHLDKDIEAGFRSGANDYVTKPVNATELKARVRSLTNLKQSVNERLRMEAALLQSQIKPHFLINTFNAVSALSRVNPDKMDDLIEELTNYFRLGIDFDHFERSVPLEHELSLIRSYLFIQKERFEDRIRMVWEVDDGVNIRIPPLTIQPLVENAVSHGILKRGEGGEVRIRIADLGRSVEICVSDNGVGMDEEKVRQILNITPGIRSGTGLINTYRRLKQFCGSELRIESIRGSGTRVSFTIAKHQP</sequence>
<dbReference type="CDD" id="cd00082">
    <property type="entry name" value="HisKA"/>
    <property type="match status" value="1"/>
</dbReference>
<evidence type="ECO:0000256" key="4">
    <source>
        <dbReference type="ARBA" id="ARBA00022679"/>
    </source>
</evidence>
<comment type="catalytic activity">
    <reaction evidence="1">
        <text>ATP + protein L-histidine = ADP + protein N-phospho-L-histidine.</text>
        <dbReference type="EC" id="2.7.13.3"/>
    </reaction>
</comment>
<evidence type="ECO:0000313" key="14">
    <source>
        <dbReference type="Proteomes" id="UP001343257"/>
    </source>
</evidence>
<dbReference type="EMBL" id="JARTLD010000032">
    <property type="protein sequence ID" value="MED5018310.1"/>
    <property type="molecule type" value="Genomic_DNA"/>
</dbReference>
<evidence type="ECO:0000313" key="13">
    <source>
        <dbReference type="EMBL" id="MED5018310.1"/>
    </source>
</evidence>
<proteinExistence type="predicted"/>
<feature type="transmembrane region" description="Helical" evidence="10">
    <location>
        <begin position="212"/>
        <end position="233"/>
    </location>
</feature>
<dbReference type="Gene3D" id="3.40.50.2300">
    <property type="match status" value="1"/>
</dbReference>
<dbReference type="CDD" id="cd17574">
    <property type="entry name" value="REC_OmpR"/>
    <property type="match status" value="1"/>
</dbReference>
<evidence type="ECO:0000259" key="12">
    <source>
        <dbReference type="PROSITE" id="PS50110"/>
    </source>
</evidence>
<dbReference type="InterPro" id="IPR004358">
    <property type="entry name" value="Sig_transdc_His_kin-like_C"/>
</dbReference>